<dbReference type="EMBL" id="BLLI01000019">
    <property type="protein sequence ID" value="GFH42315.1"/>
    <property type="molecule type" value="Genomic_DNA"/>
</dbReference>
<sequence length="60" mass="7001">MNLKKSQLSENFIVNLIILGADKESILKVENDNSYRLNLENYAMMKIIRIYALLDAERRA</sequence>
<evidence type="ECO:0000313" key="1">
    <source>
        <dbReference type="EMBL" id="GFH42315.1"/>
    </source>
</evidence>
<reference evidence="1 2" key="1">
    <citation type="submission" date="2020-02" db="EMBL/GenBank/DDBJ databases">
        <title>Draft genome sequence of Lactococcus sp. Hs30E4-3.</title>
        <authorList>
            <person name="Noda S."/>
            <person name="Yuki M."/>
            <person name="Ohkuma M."/>
        </authorList>
    </citation>
    <scope>NUCLEOTIDE SEQUENCE [LARGE SCALE GENOMIC DNA]</scope>
    <source>
        <strain evidence="1 2">Hs30E4-3</strain>
    </source>
</reference>
<keyword evidence="2" id="KW-1185">Reference proteome</keyword>
<comment type="caution">
    <text evidence="1">The sequence shown here is derived from an EMBL/GenBank/DDBJ whole genome shotgun (WGS) entry which is preliminary data.</text>
</comment>
<proteinExistence type="predicted"/>
<dbReference type="Proteomes" id="UP000480303">
    <property type="component" value="Unassembled WGS sequence"/>
</dbReference>
<name>A0A6A0BCC4_9LACT</name>
<gene>
    <name evidence="1" type="ORF">Hs30E_08660</name>
</gene>
<accession>A0A6A0BCC4</accession>
<organism evidence="1 2">
    <name type="scientific">Pseudolactococcus hodotermopsidis</name>
    <dbReference type="NCBI Taxonomy" id="2709157"/>
    <lineage>
        <taxon>Bacteria</taxon>
        <taxon>Bacillati</taxon>
        <taxon>Bacillota</taxon>
        <taxon>Bacilli</taxon>
        <taxon>Lactobacillales</taxon>
        <taxon>Streptococcaceae</taxon>
        <taxon>Pseudolactococcus</taxon>
    </lineage>
</organism>
<evidence type="ECO:0000313" key="2">
    <source>
        <dbReference type="Proteomes" id="UP000480303"/>
    </source>
</evidence>
<protein>
    <submittedName>
        <fullName evidence="1">Uncharacterized protein</fullName>
    </submittedName>
</protein>
<dbReference type="AlphaFoldDB" id="A0A6A0BCC4"/>